<dbReference type="Pfam" id="PF17761">
    <property type="entry name" value="DUF1016_N"/>
    <property type="match status" value="1"/>
</dbReference>
<gene>
    <name evidence="3" type="primary">yhcG</name>
    <name evidence="3" type="ORF">SBA5_1140012</name>
</gene>
<name>A0A2N9L3P7_9BACT</name>
<evidence type="ECO:0000259" key="1">
    <source>
        <dbReference type="Pfam" id="PF06250"/>
    </source>
</evidence>
<dbReference type="AlphaFoldDB" id="A0A2N9L3P7"/>
<evidence type="ECO:0000313" key="4">
    <source>
        <dbReference type="Proteomes" id="UP000239735"/>
    </source>
</evidence>
<dbReference type="Gene3D" id="3.40.1350.10">
    <property type="match status" value="1"/>
</dbReference>
<reference evidence="4" key="1">
    <citation type="submission" date="2018-02" db="EMBL/GenBank/DDBJ databases">
        <authorList>
            <person name="Hausmann B."/>
        </authorList>
    </citation>
    <scope>NUCLEOTIDE SEQUENCE [LARGE SCALE GENOMIC DNA]</scope>
    <source>
        <strain evidence="4">Peat soil MAG SbA5</strain>
    </source>
</reference>
<dbReference type="InterPro" id="IPR011856">
    <property type="entry name" value="tRNA_endonuc-like_dom_sf"/>
</dbReference>
<dbReference type="Pfam" id="PF06250">
    <property type="entry name" value="YhcG_C"/>
    <property type="match status" value="1"/>
</dbReference>
<dbReference type="OrthoDB" id="9801263at2"/>
<dbReference type="InterPro" id="IPR053148">
    <property type="entry name" value="PD-DEXK-like_domain"/>
</dbReference>
<dbReference type="InterPro" id="IPR009362">
    <property type="entry name" value="YhcG_C"/>
</dbReference>
<sequence length="352" mass="40244">MARAQGLPLCCGIVPARRSAARAVNRFLTISYWEVGRRIVEFEQRGRTRAAYGEKLLERLAQDLTAKYGRGFGVVNLSQMRKFYQLWPDKPILQTPSEKSDAVVVRGLPSVFPFPLPWSHYVRLMAVESPQSRSFYETEALRGGWAVRQLHRQIGTQFYERTALSKNKATMLLKGQQAKAEDAVSVQEEIRDPYLLEFLNLKDEYSETDLEEALIRHLEWFLLELGAGFAFVARQKRIRVGDTWYRIDLLLFHRALRCLVVIDLKTGTFTHADAGQMNLYLNYAKEHLKLTGEADPVGLILCSDKNDAVVKYATGGINTQVFASRYMTKLPDESVILAELERTRKLLDHRAT</sequence>
<dbReference type="InterPro" id="IPR041527">
    <property type="entry name" value="YhcG_N"/>
</dbReference>
<evidence type="ECO:0000313" key="3">
    <source>
        <dbReference type="EMBL" id="SPE17880.1"/>
    </source>
</evidence>
<evidence type="ECO:0008006" key="5">
    <source>
        <dbReference type="Google" id="ProtNLM"/>
    </source>
</evidence>
<dbReference type="Proteomes" id="UP000239735">
    <property type="component" value="Unassembled WGS sequence"/>
</dbReference>
<accession>A0A2N9L3P7</accession>
<dbReference type="EMBL" id="OKRB01000018">
    <property type="protein sequence ID" value="SPE17880.1"/>
    <property type="molecule type" value="Genomic_DNA"/>
</dbReference>
<feature type="domain" description="YhcG PDDEXK nuclease" evidence="1">
    <location>
        <begin position="188"/>
        <end position="334"/>
    </location>
</feature>
<feature type="domain" description="YhcG N-terminal" evidence="2">
    <location>
        <begin position="14"/>
        <end position="161"/>
    </location>
</feature>
<evidence type="ECO:0000259" key="2">
    <source>
        <dbReference type="Pfam" id="PF17761"/>
    </source>
</evidence>
<dbReference type="PANTHER" id="PTHR30547">
    <property type="entry name" value="UNCHARACTERIZED PROTEIN YHCG-RELATED"/>
    <property type="match status" value="1"/>
</dbReference>
<organism evidence="3 4">
    <name type="scientific">Candidatus Sulfuritelmatomonas gaucii</name>
    <dbReference type="NCBI Taxonomy" id="2043161"/>
    <lineage>
        <taxon>Bacteria</taxon>
        <taxon>Pseudomonadati</taxon>
        <taxon>Acidobacteriota</taxon>
        <taxon>Terriglobia</taxon>
        <taxon>Terriglobales</taxon>
        <taxon>Acidobacteriaceae</taxon>
        <taxon>Candidatus Sulfuritelmatomonas</taxon>
    </lineage>
</organism>
<dbReference type="PANTHER" id="PTHR30547:SF5">
    <property type="entry name" value="NUCLEASE YHCG-RELATED"/>
    <property type="match status" value="1"/>
</dbReference>
<protein>
    <recommendedName>
        <fullName evidence="5">DUF1016 domain-containing protein</fullName>
    </recommendedName>
</protein>
<dbReference type="GO" id="GO:0003676">
    <property type="term" value="F:nucleic acid binding"/>
    <property type="evidence" value="ECO:0007669"/>
    <property type="project" value="InterPro"/>
</dbReference>
<proteinExistence type="predicted"/>